<gene>
    <name evidence="2" type="ORF">ASPCAL07439</name>
</gene>
<organism evidence="2 3">
    <name type="scientific">Aspergillus calidoustus</name>
    <dbReference type="NCBI Taxonomy" id="454130"/>
    <lineage>
        <taxon>Eukaryota</taxon>
        <taxon>Fungi</taxon>
        <taxon>Dikarya</taxon>
        <taxon>Ascomycota</taxon>
        <taxon>Pezizomycotina</taxon>
        <taxon>Eurotiomycetes</taxon>
        <taxon>Eurotiomycetidae</taxon>
        <taxon>Eurotiales</taxon>
        <taxon>Aspergillaceae</taxon>
        <taxon>Aspergillus</taxon>
        <taxon>Aspergillus subgen. Nidulantes</taxon>
    </lineage>
</organism>
<protein>
    <recommendedName>
        <fullName evidence="1">DUF7587 domain-containing protein</fullName>
    </recommendedName>
</protein>
<dbReference type="EMBL" id="CDMC01000005">
    <property type="protein sequence ID" value="CEL06333.1"/>
    <property type="molecule type" value="Genomic_DNA"/>
</dbReference>
<dbReference type="Pfam" id="PF24494">
    <property type="entry name" value="DUF7587"/>
    <property type="match status" value="1"/>
</dbReference>
<dbReference type="OMA" id="PWILFRA"/>
<dbReference type="AlphaFoldDB" id="A0A0U5G652"/>
<evidence type="ECO:0000313" key="3">
    <source>
        <dbReference type="Proteomes" id="UP000054771"/>
    </source>
</evidence>
<name>A0A0U5G652_ASPCI</name>
<accession>A0A0U5G652</accession>
<dbReference type="OrthoDB" id="5383867at2759"/>
<sequence>MDLQPPSAVEISPVIYRTECRANRSLERGSMFARRTAHGNAPTWRDFDNHLACVPRPTGLLSFTNNFRRALQRRELLERRGQRDIVVIAVWAKDLTGVYDAEEVASLLGYSDTGSDPCRKRRDHHDEYIIEGGILADEYRILAIFNGSGMQRDVVFECSLYKSSTTIPYGFFPGHRSPNALQDLGDEIHYRTGVRDDLKRDELVKSIMGRPYVFPTFLLPTIQYEQRRGNVGRTD</sequence>
<evidence type="ECO:0000259" key="1">
    <source>
        <dbReference type="Pfam" id="PF24494"/>
    </source>
</evidence>
<proteinExistence type="predicted"/>
<feature type="domain" description="DUF7587" evidence="1">
    <location>
        <begin position="20"/>
        <end position="134"/>
    </location>
</feature>
<keyword evidence="3" id="KW-1185">Reference proteome</keyword>
<reference evidence="3" key="1">
    <citation type="journal article" date="2016" name="Genome Announc.">
        <title>Draft genome sequences of fungus Aspergillus calidoustus.</title>
        <authorList>
            <person name="Horn F."/>
            <person name="Linde J."/>
            <person name="Mattern D.J."/>
            <person name="Walther G."/>
            <person name="Guthke R."/>
            <person name="Scherlach K."/>
            <person name="Martin K."/>
            <person name="Brakhage A.A."/>
            <person name="Petzke L."/>
            <person name="Valiante V."/>
        </authorList>
    </citation>
    <scope>NUCLEOTIDE SEQUENCE [LARGE SCALE GENOMIC DNA]</scope>
    <source>
        <strain evidence="3">SF006504</strain>
    </source>
</reference>
<dbReference type="InterPro" id="IPR056009">
    <property type="entry name" value="DUF7587"/>
</dbReference>
<evidence type="ECO:0000313" key="2">
    <source>
        <dbReference type="EMBL" id="CEL06333.1"/>
    </source>
</evidence>
<dbReference type="Proteomes" id="UP000054771">
    <property type="component" value="Unassembled WGS sequence"/>
</dbReference>